<keyword evidence="3" id="KW-1185">Reference proteome</keyword>
<dbReference type="InterPro" id="IPR014729">
    <property type="entry name" value="Rossmann-like_a/b/a_fold"/>
</dbReference>
<reference evidence="3" key="1">
    <citation type="submission" date="2019-10" db="EMBL/GenBank/DDBJ databases">
        <title>Streptomyces sp. nov., a novel actinobacterium isolated from alkaline environment.</title>
        <authorList>
            <person name="Golinska P."/>
        </authorList>
    </citation>
    <scope>NUCLEOTIDE SEQUENCE [LARGE SCALE GENOMIC DNA]</scope>
    <source>
        <strain evidence="3">DSM 42118</strain>
    </source>
</reference>
<dbReference type="GO" id="GO:0006529">
    <property type="term" value="P:asparagine biosynthetic process"/>
    <property type="evidence" value="ECO:0007669"/>
    <property type="project" value="InterPro"/>
</dbReference>
<dbReference type="EMBL" id="VKHT01000523">
    <property type="protein sequence ID" value="MBB0245544.1"/>
    <property type="molecule type" value="Genomic_DNA"/>
</dbReference>
<dbReference type="SUPFAM" id="SSF52402">
    <property type="entry name" value="Adenine nucleotide alpha hydrolases-like"/>
    <property type="match status" value="1"/>
</dbReference>
<feature type="domain" description="Asparagine synthetase" evidence="1">
    <location>
        <begin position="10"/>
        <end position="133"/>
    </location>
</feature>
<dbReference type="Pfam" id="PF00733">
    <property type="entry name" value="Asn_synthase"/>
    <property type="match status" value="1"/>
</dbReference>
<dbReference type="Gene3D" id="3.40.50.620">
    <property type="entry name" value="HUPs"/>
    <property type="match status" value="1"/>
</dbReference>
<organism evidence="2 3">
    <name type="scientific">Streptomyces alkaliphilus</name>
    <dbReference type="NCBI Taxonomy" id="1472722"/>
    <lineage>
        <taxon>Bacteria</taxon>
        <taxon>Bacillati</taxon>
        <taxon>Actinomycetota</taxon>
        <taxon>Actinomycetes</taxon>
        <taxon>Kitasatosporales</taxon>
        <taxon>Streptomycetaceae</taxon>
        <taxon>Streptomyces</taxon>
    </lineage>
</organism>
<protein>
    <recommendedName>
        <fullName evidence="1">Asparagine synthetase domain-containing protein</fullName>
    </recommendedName>
</protein>
<comment type="caution">
    <text evidence="2">The sequence shown here is derived from an EMBL/GenBank/DDBJ whole genome shotgun (WGS) entry which is preliminary data.</text>
</comment>
<evidence type="ECO:0000259" key="1">
    <source>
        <dbReference type="Pfam" id="PF00733"/>
    </source>
</evidence>
<name>A0A7W3Y2A5_9ACTN</name>
<proteinExistence type="predicted"/>
<dbReference type="AlphaFoldDB" id="A0A7W3Y2A5"/>
<sequence length="153" mass="16042">MAGWRALAIGFGVEVAAPYLDNEVLRACLAVPPEERGAPGVYKPLLAAAFPNGPVPPFVLGRVTKGGFNGVSYAGLFGHADTIAELLGPASRLASLGLLIPGPVEAMLRLAGEGQRVPQGSLHPAVATEVWLRQLDVRPVAWWEEVADRVATA</sequence>
<gene>
    <name evidence="2" type="ORF">FNQ90_15895</name>
</gene>
<dbReference type="InterPro" id="IPR001962">
    <property type="entry name" value="Asn_synthase"/>
</dbReference>
<evidence type="ECO:0000313" key="2">
    <source>
        <dbReference type="EMBL" id="MBB0245544.1"/>
    </source>
</evidence>
<accession>A0A7W3Y2A5</accession>
<dbReference type="GO" id="GO:0004066">
    <property type="term" value="F:asparagine synthase (glutamine-hydrolyzing) activity"/>
    <property type="evidence" value="ECO:0007669"/>
    <property type="project" value="InterPro"/>
</dbReference>
<evidence type="ECO:0000313" key="3">
    <source>
        <dbReference type="Proteomes" id="UP000538929"/>
    </source>
</evidence>
<dbReference type="Proteomes" id="UP000538929">
    <property type="component" value="Unassembled WGS sequence"/>
</dbReference>